<sequence length="293" mass="32554">MMLKNLNPHVAIIYSTLLWGTWWYPLRLLNQYAENNAIPLTLCYALGGIILLVASFKNLNILSRKNICLTLLAGVFGGTAMGFYNEGMFRGNVGRVLIFFYLTVVWSTIIEIYFLNKRLTIYRGFSIGVGFCGLFIITGIDQGSFLPSSLADLFGILSGVAWSLCATFLRINKELDINFATSMCILFGGLFVLCATTLPSGQTMTGFNFEILSQTYILILIFSFIWVLPAYWLVCMGQDQIDPGIASILMMFEVVIGIVSAYFLANEIITARELIGGIFVLSAPLIDLRSPKK</sequence>
<protein>
    <recommendedName>
        <fullName evidence="7">EamA domain-containing protein</fullName>
    </recommendedName>
</protein>
<feature type="transmembrane region" description="Helical" evidence="6">
    <location>
        <begin position="96"/>
        <end position="114"/>
    </location>
</feature>
<dbReference type="PANTHER" id="PTHR32322:SF18">
    <property type="entry name" value="S-ADENOSYLMETHIONINE_S-ADENOSYLHOMOCYSTEINE TRANSPORTER"/>
    <property type="match status" value="1"/>
</dbReference>
<dbReference type="SUPFAM" id="SSF103481">
    <property type="entry name" value="Multidrug resistance efflux transporter EmrE"/>
    <property type="match status" value="2"/>
</dbReference>
<evidence type="ECO:0000256" key="5">
    <source>
        <dbReference type="ARBA" id="ARBA00023136"/>
    </source>
</evidence>
<feature type="transmembrane region" description="Helical" evidence="6">
    <location>
        <begin position="177"/>
        <end position="199"/>
    </location>
</feature>
<dbReference type="AlphaFoldDB" id="A0A382EW61"/>
<feature type="transmembrane region" description="Helical" evidence="6">
    <location>
        <begin position="66"/>
        <end position="84"/>
    </location>
</feature>
<dbReference type="PANTHER" id="PTHR32322">
    <property type="entry name" value="INNER MEMBRANE TRANSPORTER"/>
    <property type="match status" value="1"/>
</dbReference>
<proteinExistence type="predicted"/>
<dbReference type="GO" id="GO:0005886">
    <property type="term" value="C:plasma membrane"/>
    <property type="evidence" value="ECO:0007669"/>
    <property type="project" value="UniProtKB-SubCell"/>
</dbReference>
<dbReference type="InterPro" id="IPR037185">
    <property type="entry name" value="EmrE-like"/>
</dbReference>
<dbReference type="Pfam" id="PF00892">
    <property type="entry name" value="EamA"/>
    <property type="match status" value="2"/>
</dbReference>
<feature type="transmembrane region" description="Helical" evidence="6">
    <location>
        <begin position="7"/>
        <end position="25"/>
    </location>
</feature>
<feature type="transmembrane region" description="Helical" evidence="6">
    <location>
        <begin position="146"/>
        <end position="165"/>
    </location>
</feature>
<organism evidence="8">
    <name type="scientific">marine metagenome</name>
    <dbReference type="NCBI Taxonomy" id="408172"/>
    <lineage>
        <taxon>unclassified sequences</taxon>
        <taxon>metagenomes</taxon>
        <taxon>ecological metagenomes</taxon>
    </lineage>
</organism>
<keyword evidence="5 6" id="KW-0472">Membrane</keyword>
<dbReference type="EMBL" id="UINC01046465">
    <property type="protein sequence ID" value="SVB54522.1"/>
    <property type="molecule type" value="Genomic_DNA"/>
</dbReference>
<feature type="transmembrane region" description="Helical" evidence="6">
    <location>
        <begin position="37"/>
        <end position="54"/>
    </location>
</feature>
<feature type="transmembrane region" description="Helical" evidence="6">
    <location>
        <begin position="245"/>
        <end position="265"/>
    </location>
</feature>
<keyword evidence="3 6" id="KW-0812">Transmembrane</keyword>
<evidence type="ECO:0000256" key="3">
    <source>
        <dbReference type="ARBA" id="ARBA00022692"/>
    </source>
</evidence>
<gene>
    <name evidence="8" type="ORF">METZ01_LOCUS207376</name>
</gene>
<reference evidence="8" key="1">
    <citation type="submission" date="2018-05" db="EMBL/GenBank/DDBJ databases">
        <authorList>
            <person name="Lanie J.A."/>
            <person name="Ng W.-L."/>
            <person name="Kazmierczak K.M."/>
            <person name="Andrzejewski T.M."/>
            <person name="Davidsen T.M."/>
            <person name="Wayne K.J."/>
            <person name="Tettelin H."/>
            <person name="Glass J.I."/>
            <person name="Rusch D."/>
            <person name="Podicherti R."/>
            <person name="Tsui H.-C.T."/>
            <person name="Winkler M.E."/>
        </authorList>
    </citation>
    <scope>NUCLEOTIDE SEQUENCE</scope>
</reference>
<feature type="transmembrane region" description="Helical" evidence="6">
    <location>
        <begin position="211"/>
        <end position="233"/>
    </location>
</feature>
<name>A0A382EW61_9ZZZZ</name>
<keyword evidence="2" id="KW-1003">Cell membrane</keyword>
<evidence type="ECO:0000256" key="6">
    <source>
        <dbReference type="SAM" id="Phobius"/>
    </source>
</evidence>
<evidence type="ECO:0000256" key="2">
    <source>
        <dbReference type="ARBA" id="ARBA00022475"/>
    </source>
</evidence>
<dbReference type="InterPro" id="IPR050638">
    <property type="entry name" value="AA-Vitamin_Transporters"/>
</dbReference>
<feature type="domain" description="EamA" evidence="7">
    <location>
        <begin position="10"/>
        <end position="138"/>
    </location>
</feature>
<feature type="transmembrane region" description="Helical" evidence="6">
    <location>
        <begin position="271"/>
        <end position="288"/>
    </location>
</feature>
<feature type="transmembrane region" description="Helical" evidence="6">
    <location>
        <begin position="121"/>
        <end position="140"/>
    </location>
</feature>
<evidence type="ECO:0000313" key="8">
    <source>
        <dbReference type="EMBL" id="SVB54522.1"/>
    </source>
</evidence>
<evidence type="ECO:0000256" key="4">
    <source>
        <dbReference type="ARBA" id="ARBA00022989"/>
    </source>
</evidence>
<comment type="subcellular location">
    <subcellularLocation>
        <location evidence="1">Cell membrane</location>
        <topology evidence="1">Multi-pass membrane protein</topology>
    </subcellularLocation>
</comment>
<keyword evidence="4 6" id="KW-1133">Transmembrane helix</keyword>
<evidence type="ECO:0000259" key="7">
    <source>
        <dbReference type="Pfam" id="PF00892"/>
    </source>
</evidence>
<dbReference type="InterPro" id="IPR000620">
    <property type="entry name" value="EamA_dom"/>
</dbReference>
<accession>A0A382EW61</accession>
<feature type="domain" description="EamA" evidence="7">
    <location>
        <begin position="151"/>
        <end position="282"/>
    </location>
</feature>
<evidence type="ECO:0000256" key="1">
    <source>
        <dbReference type="ARBA" id="ARBA00004651"/>
    </source>
</evidence>